<reference evidence="1" key="1">
    <citation type="submission" date="2019-11" db="UniProtKB">
        <authorList>
            <consortium name="WormBaseParasite"/>
        </authorList>
    </citation>
    <scope>IDENTIFICATION</scope>
</reference>
<name>A0A5K3FYH9_MESCO</name>
<dbReference type="AlphaFoldDB" id="A0A5K3FYH9"/>
<accession>A0A5K3FYH9</accession>
<sequence length="77" mass="8646">AAGTAQQLQIPQPPWYVQFRQKLARLRRIFFSLMAKVEPTSDVEEVEAVCIAILACADAFNALRRTAWELATAKQTP</sequence>
<protein>
    <submittedName>
        <fullName evidence="1">Transposase</fullName>
    </submittedName>
</protein>
<dbReference type="WBParaSite" id="MCU_012974-RA">
    <property type="protein sequence ID" value="MCU_012974-RA"/>
    <property type="gene ID" value="MCU_012974"/>
</dbReference>
<evidence type="ECO:0000313" key="1">
    <source>
        <dbReference type="WBParaSite" id="MCU_012974-RA"/>
    </source>
</evidence>
<organism evidence="1">
    <name type="scientific">Mesocestoides corti</name>
    <name type="common">Flatworm</name>
    <dbReference type="NCBI Taxonomy" id="53468"/>
    <lineage>
        <taxon>Eukaryota</taxon>
        <taxon>Metazoa</taxon>
        <taxon>Spiralia</taxon>
        <taxon>Lophotrochozoa</taxon>
        <taxon>Platyhelminthes</taxon>
        <taxon>Cestoda</taxon>
        <taxon>Eucestoda</taxon>
        <taxon>Cyclophyllidea</taxon>
        <taxon>Mesocestoididae</taxon>
        <taxon>Mesocestoides</taxon>
    </lineage>
</organism>
<proteinExistence type="predicted"/>